<dbReference type="Proteomes" id="UP000197153">
    <property type="component" value="Chromosome 1"/>
</dbReference>
<dbReference type="Gene3D" id="3.40.50.720">
    <property type="entry name" value="NAD(P)-binding Rossmann-like Domain"/>
    <property type="match status" value="1"/>
</dbReference>
<accession>A0A248JS80</accession>
<keyword evidence="6" id="KW-1185">Reference proteome</keyword>
<dbReference type="InterPro" id="IPR013154">
    <property type="entry name" value="ADH-like_N"/>
</dbReference>
<organism evidence="5 6">
    <name type="scientific">Nitrospirillum viridazoti CBAmc</name>
    <dbReference type="NCBI Taxonomy" id="1441467"/>
    <lineage>
        <taxon>Bacteria</taxon>
        <taxon>Pseudomonadati</taxon>
        <taxon>Pseudomonadota</taxon>
        <taxon>Alphaproteobacteria</taxon>
        <taxon>Rhodospirillales</taxon>
        <taxon>Azospirillaceae</taxon>
        <taxon>Nitrospirillum</taxon>
        <taxon>Nitrospirillum viridazoti</taxon>
    </lineage>
</organism>
<evidence type="ECO:0000259" key="4">
    <source>
        <dbReference type="SMART" id="SM00829"/>
    </source>
</evidence>
<dbReference type="InterPro" id="IPR011032">
    <property type="entry name" value="GroES-like_sf"/>
</dbReference>
<dbReference type="SMART" id="SM00829">
    <property type="entry name" value="PKS_ER"/>
    <property type="match status" value="1"/>
</dbReference>
<dbReference type="CDD" id="cd05276">
    <property type="entry name" value="p53_inducible_oxidoreductase"/>
    <property type="match status" value="1"/>
</dbReference>
<dbReference type="RefSeq" id="WP_088871841.1">
    <property type="nucleotide sequence ID" value="NZ_CP022110.1"/>
</dbReference>
<dbReference type="InterPro" id="IPR036291">
    <property type="entry name" value="NAD(P)-bd_dom_sf"/>
</dbReference>
<keyword evidence="1" id="KW-0521">NADP</keyword>
<dbReference type="Pfam" id="PF00107">
    <property type="entry name" value="ADH_zinc_N"/>
    <property type="match status" value="1"/>
</dbReference>
<feature type="domain" description="Enoyl reductase (ER)" evidence="4">
    <location>
        <begin position="10"/>
        <end position="323"/>
    </location>
</feature>
<evidence type="ECO:0000256" key="3">
    <source>
        <dbReference type="SAM" id="MobiDB-lite"/>
    </source>
</evidence>
<evidence type="ECO:0000313" key="5">
    <source>
        <dbReference type="EMBL" id="ASG21094.1"/>
    </source>
</evidence>
<gene>
    <name evidence="5" type="ORF">Y958_09860</name>
</gene>
<dbReference type="NCBIfam" id="TIGR02824">
    <property type="entry name" value="quinone_pig3"/>
    <property type="match status" value="1"/>
</dbReference>
<dbReference type="SUPFAM" id="SSF51735">
    <property type="entry name" value="NAD(P)-binding Rossmann-fold domains"/>
    <property type="match status" value="1"/>
</dbReference>
<proteinExistence type="predicted"/>
<feature type="region of interest" description="Disordered" evidence="3">
    <location>
        <begin position="1"/>
        <end position="26"/>
    </location>
</feature>
<dbReference type="SUPFAM" id="SSF50129">
    <property type="entry name" value="GroES-like"/>
    <property type="match status" value="1"/>
</dbReference>
<reference evidence="5 6" key="1">
    <citation type="submission" date="2017-06" db="EMBL/GenBank/DDBJ databases">
        <title>Complete genome sequence of Nitrospirillum amazonense strain CBAmC, an endophytic nitrogen-fixing and plant growth-promoting bacterium, isolated from sugarcane.</title>
        <authorList>
            <person name="Schwab S."/>
            <person name="dos Santos Teixeira K.R."/>
            <person name="Simoes Araujo J.L."/>
            <person name="Soares Vidal M."/>
            <person name="Borges de Freitas H.R."/>
            <person name="Rivello Crivelaro A.L."/>
            <person name="Bueno de Camargo Nunes A."/>
            <person name="dos Santos C.M."/>
            <person name="Palmeira da Silva Rosa D."/>
            <person name="da Silva Padilha D."/>
            <person name="da Silva E."/>
            <person name="Araujo Terra L."/>
            <person name="Soares Mendes V."/>
            <person name="Farinelli L."/>
            <person name="Magalhaes Cruz L."/>
            <person name="Baldani J.I."/>
        </authorList>
    </citation>
    <scope>NUCLEOTIDE SEQUENCE [LARGE SCALE GENOMIC DNA]</scope>
    <source>
        <strain evidence="5 6">CBAmC</strain>
    </source>
</reference>
<dbReference type="Pfam" id="PF08240">
    <property type="entry name" value="ADH_N"/>
    <property type="match status" value="1"/>
</dbReference>
<keyword evidence="2" id="KW-0560">Oxidoreductase</keyword>
<dbReference type="InterPro" id="IPR013149">
    <property type="entry name" value="ADH-like_C"/>
</dbReference>
<evidence type="ECO:0000313" key="6">
    <source>
        <dbReference type="Proteomes" id="UP000197153"/>
    </source>
</evidence>
<dbReference type="InterPro" id="IPR020843">
    <property type="entry name" value="ER"/>
</dbReference>
<dbReference type="KEGG" id="nao:Y958_09860"/>
<dbReference type="GO" id="GO:0070402">
    <property type="term" value="F:NADPH binding"/>
    <property type="evidence" value="ECO:0007669"/>
    <property type="project" value="TreeGrafter"/>
</dbReference>
<dbReference type="PANTHER" id="PTHR48106">
    <property type="entry name" value="QUINONE OXIDOREDUCTASE PIG3-RELATED"/>
    <property type="match status" value="1"/>
</dbReference>
<dbReference type="AlphaFoldDB" id="A0A248JS80"/>
<sequence>MRAIAITQPGGPEVLKPIERPTPQPGPGQILIRVAAAGVNRPDCLQRAGSYPPPPGASDLPGLEVAGTVAALGEGVTGWTVGDAVCALVNGGGYADHAVAPAGQCLPVPEGFSMVEAAALPETFFTVWTNVFDRGRLAAGESFLVHGGTSGIGTTAIQLAKAFGARVFATAGGPDKAKACEDIGAERGIDYKAEDFVAVVKEATGGRGVDVILDMVGGDYVPRNIDALADQGRHVTIAFLRGAKVALNMAPVMTKRLILTGSTLRPRSAEEKAAIAASLAEKVWPLLARGEVRPVIFKTFPLEEAASAHALMESSGHVGKIVLTV</sequence>
<dbReference type="GO" id="GO:0016651">
    <property type="term" value="F:oxidoreductase activity, acting on NAD(P)H"/>
    <property type="evidence" value="ECO:0007669"/>
    <property type="project" value="TreeGrafter"/>
</dbReference>
<evidence type="ECO:0000256" key="1">
    <source>
        <dbReference type="ARBA" id="ARBA00022857"/>
    </source>
</evidence>
<dbReference type="EMBL" id="CP022110">
    <property type="protein sequence ID" value="ASG21094.1"/>
    <property type="molecule type" value="Genomic_DNA"/>
</dbReference>
<dbReference type="InterPro" id="IPR014189">
    <property type="entry name" value="Quinone_OxRdtase_PIG3"/>
</dbReference>
<dbReference type="Gene3D" id="3.90.180.10">
    <property type="entry name" value="Medium-chain alcohol dehydrogenases, catalytic domain"/>
    <property type="match status" value="1"/>
</dbReference>
<protein>
    <submittedName>
        <fullName evidence="5">NAD(P)H-quinone oxidoreductase</fullName>
    </submittedName>
</protein>
<name>A0A248JS80_9PROT</name>
<dbReference type="PANTHER" id="PTHR48106:SF8">
    <property type="entry name" value="OS02G0805600 PROTEIN"/>
    <property type="match status" value="1"/>
</dbReference>
<evidence type="ECO:0000256" key="2">
    <source>
        <dbReference type="ARBA" id="ARBA00023002"/>
    </source>
</evidence>